<organism evidence="2 3">
    <name type="scientific">Thermococcus litoralis (strain ATCC 51850 / DSM 5473 / JCM 8560 / NS-C)</name>
    <dbReference type="NCBI Taxonomy" id="523849"/>
    <lineage>
        <taxon>Archaea</taxon>
        <taxon>Methanobacteriati</taxon>
        <taxon>Methanobacteriota</taxon>
        <taxon>Thermococci</taxon>
        <taxon>Thermococcales</taxon>
        <taxon>Thermococcaceae</taxon>
        <taxon>Thermococcus</taxon>
    </lineage>
</organism>
<keyword evidence="3" id="KW-1185">Reference proteome</keyword>
<dbReference type="STRING" id="523849.OCC_08030"/>
<dbReference type="EMBL" id="CP006670">
    <property type="protein sequence ID" value="EHR79426.1"/>
    <property type="molecule type" value="Genomic_DNA"/>
</dbReference>
<reference evidence="2 3" key="1">
    <citation type="journal article" date="2012" name="J. Bacteriol.">
        <title>Genome sequence of the model hyperthermophilic archaeon Thermococcus litoralis NS-C.</title>
        <authorList>
            <person name="Gardner A.F."/>
            <person name="Kumar S."/>
            <person name="Perler F.B."/>
        </authorList>
    </citation>
    <scope>NUCLEOTIDE SEQUENCE [LARGE SCALE GENOMIC DNA]</scope>
    <source>
        <strain evidence="3">ATCC 51850 / DSM 5473 / JCM 8560 / NS-C</strain>
    </source>
</reference>
<keyword evidence="1" id="KW-0472">Membrane</keyword>
<sequence>MNETPLEHKNPMMVKEYTFSIVFIILLIELTVFALSEVGGLITASGGGLAIIGDYHFCSRYSQPLYSSHWFVCRQENLESSPFW</sequence>
<dbReference type="HOGENOM" id="CLU_2519950_0_0_2"/>
<name>H3ZKJ4_THELN</name>
<proteinExistence type="predicted"/>
<dbReference type="Proteomes" id="UP000015502">
    <property type="component" value="Chromosome"/>
</dbReference>
<evidence type="ECO:0000256" key="1">
    <source>
        <dbReference type="SAM" id="Phobius"/>
    </source>
</evidence>
<gene>
    <name evidence="2" type="ORF">OCC_08030</name>
</gene>
<evidence type="ECO:0000313" key="2">
    <source>
        <dbReference type="EMBL" id="EHR79426.1"/>
    </source>
</evidence>
<keyword evidence="1" id="KW-1133">Transmembrane helix</keyword>
<dbReference type="KEGG" id="tlt:OCC_08030"/>
<feature type="transmembrane region" description="Helical" evidence="1">
    <location>
        <begin position="17"/>
        <end position="35"/>
    </location>
</feature>
<evidence type="ECO:0000313" key="3">
    <source>
        <dbReference type="Proteomes" id="UP000015502"/>
    </source>
</evidence>
<protein>
    <submittedName>
        <fullName evidence="2">Uncharacterized protein</fullName>
    </submittedName>
</protein>
<dbReference type="PaxDb" id="523849-OCC_08030"/>
<accession>H3ZKJ4</accession>
<dbReference type="AlphaFoldDB" id="H3ZKJ4"/>
<keyword evidence="1" id="KW-0812">Transmembrane</keyword>